<comment type="domain">
    <text evidence="4">Contains a C-terminal catalytic domain, and an N-terminal region which modulates catalytic activity.</text>
</comment>
<organism evidence="9 10">
    <name type="scientific">Simiduia aestuariiviva</name>
    <dbReference type="NCBI Taxonomy" id="1510459"/>
    <lineage>
        <taxon>Bacteria</taxon>
        <taxon>Pseudomonadati</taxon>
        <taxon>Pseudomonadota</taxon>
        <taxon>Gammaproteobacteria</taxon>
        <taxon>Cellvibrionales</taxon>
        <taxon>Cellvibrionaceae</taxon>
        <taxon>Simiduia</taxon>
    </lineage>
</organism>
<keyword evidence="1 4" id="KW-0145">Chemotaxis</keyword>
<proteinExistence type="inferred from homology"/>
<dbReference type="SMART" id="SM00448">
    <property type="entry name" value="REC"/>
    <property type="match status" value="1"/>
</dbReference>
<dbReference type="PIRSF" id="PIRSF000876">
    <property type="entry name" value="RR_chemtxs_CheB"/>
    <property type="match status" value="1"/>
</dbReference>
<dbReference type="InterPro" id="IPR001789">
    <property type="entry name" value="Sig_transdc_resp-reg_receiver"/>
</dbReference>
<keyword evidence="4 6" id="KW-0597">Phosphoprotein</keyword>
<comment type="PTM">
    <text evidence="4">Phosphorylated by CheA. Phosphorylation of the N-terminal regulatory domain activates the methylesterase activity.</text>
</comment>
<evidence type="ECO:0000256" key="6">
    <source>
        <dbReference type="PROSITE-ProRule" id="PRU00169"/>
    </source>
</evidence>
<dbReference type="InterPro" id="IPR035909">
    <property type="entry name" value="CheB_C"/>
</dbReference>
<keyword evidence="4" id="KW-0963">Cytoplasm</keyword>
<feature type="active site" evidence="4 5">
    <location>
        <position position="189"/>
    </location>
</feature>
<feature type="domain" description="Response regulatory" evidence="7">
    <location>
        <begin position="4"/>
        <end position="121"/>
    </location>
</feature>
<dbReference type="PROSITE" id="PS50110">
    <property type="entry name" value="RESPONSE_REGULATORY"/>
    <property type="match status" value="1"/>
</dbReference>
<evidence type="ECO:0000256" key="2">
    <source>
        <dbReference type="ARBA" id="ARBA00022801"/>
    </source>
</evidence>
<comment type="similarity">
    <text evidence="4">Belongs to the CheB family.</text>
</comment>
<dbReference type="NCBIfam" id="NF001965">
    <property type="entry name" value="PRK00742.1"/>
    <property type="match status" value="1"/>
</dbReference>
<evidence type="ECO:0000313" key="10">
    <source>
        <dbReference type="Proteomes" id="UP000559987"/>
    </source>
</evidence>
<dbReference type="Gene3D" id="3.40.50.2300">
    <property type="match status" value="1"/>
</dbReference>
<keyword evidence="10" id="KW-1185">Reference proteome</keyword>
<dbReference type="GO" id="GO:0050568">
    <property type="term" value="F:protein-glutamine glutaminase activity"/>
    <property type="evidence" value="ECO:0007669"/>
    <property type="project" value="UniProtKB-UniRule"/>
</dbReference>
<name>A0A839UPE7_9GAMM</name>
<comment type="function">
    <text evidence="4">Involved in chemotaxis. Part of a chemotaxis signal transduction system that modulates chemotaxis in response to various stimuli. Catalyzes the demethylation of specific methylglutamate residues introduced into the chemoreceptors (methyl-accepting chemotaxis proteins or MCP) by CheR. Also mediates the irreversible deamidation of specific glutamine residues to glutamic acid.</text>
</comment>
<evidence type="ECO:0000256" key="4">
    <source>
        <dbReference type="HAMAP-Rule" id="MF_00099"/>
    </source>
</evidence>
<dbReference type="SUPFAM" id="SSF52738">
    <property type="entry name" value="Methylesterase CheB, C-terminal domain"/>
    <property type="match status" value="1"/>
</dbReference>
<dbReference type="Gene3D" id="3.40.50.180">
    <property type="entry name" value="Methylesterase CheB, C-terminal domain"/>
    <property type="match status" value="1"/>
</dbReference>
<comment type="catalytic activity">
    <reaction evidence="3 4">
        <text>[protein]-L-glutamate 5-O-methyl ester + H2O = L-glutamyl-[protein] + methanol + H(+)</text>
        <dbReference type="Rhea" id="RHEA:23236"/>
        <dbReference type="Rhea" id="RHEA-COMP:10208"/>
        <dbReference type="Rhea" id="RHEA-COMP:10311"/>
        <dbReference type="ChEBI" id="CHEBI:15377"/>
        <dbReference type="ChEBI" id="CHEBI:15378"/>
        <dbReference type="ChEBI" id="CHEBI:17790"/>
        <dbReference type="ChEBI" id="CHEBI:29973"/>
        <dbReference type="ChEBI" id="CHEBI:82795"/>
        <dbReference type="EC" id="3.1.1.61"/>
    </reaction>
</comment>
<comment type="catalytic activity">
    <reaction evidence="4">
        <text>L-glutaminyl-[protein] + H2O = L-glutamyl-[protein] + NH4(+)</text>
        <dbReference type="Rhea" id="RHEA:16441"/>
        <dbReference type="Rhea" id="RHEA-COMP:10207"/>
        <dbReference type="Rhea" id="RHEA-COMP:10208"/>
        <dbReference type="ChEBI" id="CHEBI:15377"/>
        <dbReference type="ChEBI" id="CHEBI:28938"/>
        <dbReference type="ChEBI" id="CHEBI:29973"/>
        <dbReference type="ChEBI" id="CHEBI:30011"/>
        <dbReference type="EC" id="3.5.1.44"/>
    </reaction>
</comment>
<feature type="active site" evidence="4 5">
    <location>
        <position position="284"/>
    </location>
</feature>
<evidence type="ECO:0000256" key="3">
    <source>
        <dbReference type="ARBA" id="ARBA00048267"/>
    </source>
</evidence>
<evidence type="ECO:0000256" key="5">
    <source>
        <dbReference type="PROSITE-ProRule" id="PRU00050"/>
    </source>
</evidence>
<keyword evidence="2 4" id="KW-0378">Hydrolase</keyword>
<evidence type="ECO:0000313" key="9">
    <source>
        <dbReference type="EMBL" id="MBB3168400.1"/>
    </source>
</evidence>
<dbReference type="InterPro" id="IPR008248">
    <property type="entry name" value="CheB-like"/>
</dbReference>
<dbReference type="InterPro" id="IPR011006">
    <property type="entry name" value="CheY-like_superfamily"/>
</dbReference>
<dbReference type="InterPro" id="IPR000673">
    <property type="entry name" value="Sig_transdc_resp-reg_Me-estase"/>
</dbReference>
<dbReference type="CDD" id="cd17541">
    <property type="entry name" value="REC_CheB-like"/>
    <property type="match status" value="1"/>
</dbReference>
<sequence length="339" mass="37041">MTIKVLIVDDSNFFQQRLKEIIGANSKFSVVGIAANGREAIEKAQALKPDVITMDYEMPMMDGVTAVRRIMQENPTPILMFSSLTYEGARTTLDALEAGAVDFLPKNFSEVSRDSESLKQKLYQKIIAIAKPKRVVTEPLAPQPKPQIPLKGRIKLVVIGASTGGPLAMTDVLKRLPKDFPVPIILVLHMPENFTRAFADRLDKQCEIRVKEAASGDSLQAGTALLAPGGKQLLLESTYGRSVQIIDGDDRVNYKPCIDVTFASAAKVSGDAVLAIVMTGMGSDGKEGTRLLKRSGARVWTQDEASCVIYGMPQAVVREGLSDRIVKLQDMSQFMIEEL</sequence>
<reference evidence="9 10" key="1">
    <citation type="submission" date="2020-08" db="EMBL/GenBank/DDBJ databases">
        <title>Genomic Encyclopedia of Type Strains, Phase III (KMG-III): the genomes of soil and plant-associated and newly described type strains.</title>
        <authorList>
            <person name="Whitman W."/>
        </authorList>
    </citation>
    <scope>NUCLEOTIDE SEQUENCE [LARGE SCALE GENOMIC DNA]</scope>
    <source>
        <strain evidence="9 10">CECT 8571</strain>
    </source>
</reference>
<dbReference type="EC" id="3.5.1.44" evidence="4"/>
<dbReference type="Proteomes" id="UP000559987">
    <property type="component" value="Unassembled WGS sequence"/>
</dbReference>
<dbReference type="GO" id="GO:0008984">
    <property type="term" value="F:protein-glutamate methylesterase activity"/>
    <property type="evidence" value="ECO:0007669"/>
    <property type="project" value="UniProtKB-UniRule"/>
</dbReference>
<dbReference type="EC" id="3.1.1.61" evidence="4"/>
<dbReference type="SUPFAM" id="SSF52172">
    <property type="entry name" value="CheY-like"/>
    <property type="match status" value="1"/>
</dbReference>
<feature type="domain" description="CheB-type methylesterase" evidence="8">
    <location>
        <begin position="149"/>
        <end position="339"/>
    </location>
</feature>
<feature type="active site" evidence="4 5">
    <location>
        <position position="162"/>
    </location>
</feature>
<evidence type="ECO:0000259" key="8">
    <source>
        <dbReference type="PROSITE" id="PS50122"/>
    </source>
</evidence>
<dbReference type="PROSITE" id="PS50122">
    <property type="entry name" value="CHEB"/>
    <property type="match status" value="1"/>
</dbReference>
<evidence type="ECO:0000259" key="7">
    <source>
        <dbReference type="PROSITE" id="PS50110"/>
    </source>
</evidence>
<dbReference type="AlphaFoldDB" id="A0A839UPE7"/>
<dbReference type="PANTHER" id="PTHR42872">
    <property type="entry name" value="PROTEIN-GLUTAMATE METHYLESTERASE/PROTEIN-GLUTAMINE GLUTAMINASE"/>
    <property type="match status" value="1"/>
</dbReference>
<dbReference type="GO" id="GO:0005737">
    <property type="term" value="C:cytoplasm"/>
    <property type="evidence" value="ECO:0007669"/>
    <property type="project" value="UniProtKB-SubCell"/>
</dbReference>
<comment type="subcellular location">
    <subcellularLocation>
        <location evidence="4">Cytoplasm</location>
    </subcellularLocation>
</comment>
<accession>A0A839UPE7</accession>
<dbReference type="CDD" id="cd16432">
    <property type="entry name" value="CheB_Rec"/>
    <property type="match status" value="1"/>
</dbReference>
<dbReference type="EMBL" id="JACHXZ010000002">
    <property type="protein sequence ID" value="MBB3168400.1"/>
    <property type="molecule type" value="Genomic_DNA"/>
</dbReference>
<dbReference type="Pfam" id="PF00072">
    <property type="entry name" value="Response_reg"/>
    <property type="match status" value="1"/>
</dbReference>
<comment type="caution">
    <text evidence="9">The sequence shown here is derived from an EMBL/GenBank/DDBJ whole genome shotgun (WGS) entry which is preliminary data.</text>
</comment>
<protein>
    <recommendedName>
        <fullName evidence="4">Protein-glutamate methylesterase/protein-glutamine glutaminase</fullName>
        <ecNumber evidence="4">3.1.1.61</ecNumber>
        <ecNumber evidence="4">3.5.1.44</ecNumber>
    </recommendedName>
</protein>
<feature type="modified residue" description="4-aspartylphosphate" evidence="4 6">
    <location>
        <position position="55"/>
    </location>
</feature>
<gene>
    <name evidence="4" type="primary">cheB</name>
    <name evidence="9" type="ORF">FHS30_001584</name>
</gene>
<dbReference type="GO" id="GO:0000156">
    <property type="term" value="F:phosphorelay response regulator activity"/>
    <property type="evidence" value="ECO:0007669"/>
    <property type="project" value="InterPro"/>
</dbReference>
<dbReference type="Pfam" id="PF01339">
    <property type="entry name" value="CheB_methylest"/>
    <property type="match status" value="1"/>
</dbReference>
<dbReference type="PANTHER" id="PTHR42872:SF3">
    <property type="entry name" value="PROTEIN-GLUTAMATE METHYLESTERASE_PROTEIN-GLUTAMINE GLUTAMINASE 1"/>
    <property type="match status" value="1"/>
</dbReference>
<dbReference type="RefSeq" id="WP_183909883.1">
    <property type="nucleotide sequence ID" value="NZ_JACHXZ010000002.1"/>
</dbReference>
<evidence type="ECO:0000256" key="1">
    <source>
        <dbReference type="ARBA" id="ARBA00022500"/>
    </source>
</evidence>
<dbReference type="GO" id="GO:0006935">
    <property type="term" value="P:chemotaxis"/>
    <property type="evidence" value="ECO:0007669"/>
    <property type="project" value="UniProtKB-UniRule"/>
</dbReference>
<dbReference type="HAMAP" id="MF_00099">
    <property type="entry name" value="CheB_chemtxs"/>
    <property type="match status" value="1"/>
</dbReference>